<reference evidence="1" key="1">
    <citation type="submission" date="2020-07" db="EMBL/GenBank/DDBJ databases">
        <title>Multicomponent nature underlies the extraordinary mechanical properties of spider dragline silk.</title>
        <authorList>
            <person name="Kono N."/>
            <person name="Nakamura H."/>
            <person name="Mori M."/>
            <person name="Yoshida Y."/>
            <person name="Ohtoshi R."/>
            <person name="Malay A.D."/>
            <person name="Moran D.A.P."/>
            <person name="Tomita M."/>
            <person name="Numata K."/>
            <person name="Arakawa K."/>
        </authorList>
    </citation>
    <scope>NUCLEOTIDE SEQUENCE</scope>
</reference>
<dbReference type="EMBL" id="BMAO01010243">
    <property type="protein sequence ID" value="GFQ65812.1"/>
    <property type="molecule type" value="Genomic_DNA"/>
</dbReference>
<evidence type="ECO:0000313" key="1">
    <source>
        <dbReference type="EMBL" id="GFQ65812.1"/>
    </source>
</evidence>
<sequence length="88" mass="9910">MQHQNTTYFIGRSLTVHIDWIFQCSDSLSGVDNFLPTSMRKNNRVQREKAGPLLIVSAPLGLLPRSPLTHRPVPKPNGLWMALSRDGE</sequence>
<accession>A0A8X6EZM1</accession>
<name>A0A8X6EZM1_TRICU</name>
<keyword evidence="2" id="KW-1185">Reference proteome</keyword>
<comment type="caution">
    <text evidence="1">The sequence shown here is derived from an EMBL/GenBank/DDBJ whole genome shotgun (WGS) entry which is preliminary data.</text>
</comment>
<dbReference type="Proteomes" id="UP000887116">
    <property type="component" value="Unassembled WGS sequence"/>
</dbReference>
<organism evidence="1 2">
    <name type="scientific">Trichonephila clavata</name>
    <name type="common">Joro spider</name>
    <name type="synonym">Nephila clavata</name>
    <dbReference type="NCBI Taxonomy" id="2740835"/>
    <lineage>
        <taxon>Eukaryota</taxon>
        <taxon>Metazoa</taxon>
        <taxon>Ecdysozoa</taxon>
        <taxon>Arthropoda</taxon>
        <taxon>Chelicerata</taxon>
        <taxon>Arachnida</taxon>
        <taxon>Araneae</taxon>
        <taxon>Araneomorphae</taxon>
        <taxon>Entelegynae</taxon>
        <taxon>Araneoidea</taxon>
        <taxon>Nephilidae</taxon>
        <taxon>Trichonephila</taxon>
    </lineage>
</organism>
<protein>
    <submittedName>
        <fullName evidence="1">Uncharacterized protein</fullName>
    </submittedName>
</protein>
<dbReference type="OrthoDB" id="10577192at2759"/>
<dbReference type="AlphaFoldDB" id="A0A8X6EZM1"/>
<gene>
    <name evidence="1" type="ORF">TNCT_728661</name>
</gene>
<evidence type="ECO:0000313" key="2">
    <source>
        <dbReference type="Proteomes" id="UP000887116"/>
    </source>
</evidence>
<proteinExistence type="predicted"/>